<reference evidence="1" key="1">
    <citation type="submission" date="2021-05" db="EMBL/GenBank/DDBJ databases">
        <authorList>
            <person name="Alioto T."/>
            <person name="Alioto T."/>
            <person name="Gomez Garrido J."/>
        </authorList>
    </citation>
    <scope>NUCLEOTIDE SEQUENCE</scope>
</reference>
<dbReference type="EMBL" id="HBUE01064023">
    <property type="protein sequence ID" value="CAG6469865.1"/>
    <property type="molecule type" value="Transcribed_RNA"/>
</dbReference>
<name>A0A8D8BAD8_CULPI</name>
<sequence>MTVKWSPVLSGSSQLRLSYLKIVRKDSKLAPGVSVLELTCYGDEVTVIVIREFLTNSNTNVPLQILIKVLEGVQGYIRTEACRKAYLKAVLKKEMTCILKVSKPV</sequence>
<dbReference type="AlphaFoldDB" id="A0A8D8BAD8"/>
<organism evidence="1">
    <name type="scientific">Culex pipiens</name>
    <name type="common">House mosquito</name>
    <dbReference type="NCBI Taxonomy" id="7175"/>
    <lineage>
        <taxon>Eukaryota</taxon>
        <taxon>Metazoa</taxon>
        <taxon>Ecdysozoa</taxon>
        <taxon>Arthropoda</taxon>
        <taxon>Hexapoda</taxon>
        <taxon>Insecta</taxon>
        <taxon>Pterygota</taxon>
        <taxon>Neoptera</taxon>
        <taxon>Endopterygota</taxon>
        <taxon>Diptera</taxon>
        <taxon>Nematocera</taxon>
        <taxon>Culicoidea</taxon>
        <taxon>Culicidae</taxon>
        <taxon>Culicinae</taxon>
        <taxon>Culicini</taxon>
        <taxon>Culex</taxon>
        <taxon>Culex</taxon>
    </lineage>
</organism>
<evidence type="ECO:0000313" key="1">
    <source>
        <dbReference type="EMBL" id="CAG6469870.1"/>
    </source>
</evidence>
<accession>A0A8D8BAD8</accession>
<proteinExistence type="predicted"/>
<protein>
    <submittedName>
        <fullName evidence="1">(northern house mosquito) hypothetical protein</fullName>
    </submittedName>
</protein>
<dbReference type="EMBL" id="HBUE01064028">
    <property type="protein sequence ID" value="CAG6469870.1"/>
    <property type="molecule type" value="Transcribed_RNA"/>
</dbReference>